<feature type="transmembrane region" description="Helical" evidence="2">
    <location>
        <begin position="14"/>
        <end position="40"/>
    </location>
</feature>
<reference evidence="4 5" key="1">
    <citation type="submission" date="2015-01" db="EMBL/GenBank/DDBJ databases">
        <authorList>
            <person name="Filippidou S."/>
            <person name="Jeanneret N."/>
            <person name="Russel-Delif L."/>
            <person name="Junier T."/>
            <person name="Wunderlin T."/>
            <person name="Molina V."/>
            <person name="Johnson S.L."/>
            <person name="Davenport K.W."/>
            <person name="Chain P.S."/>
            <person name="Dorador C."/>
            <person name="Junier P."/>
        </authorList>
    </citation>
    <scope>NUCLEOTIDE SEQUENCE [LARGE SCALE GENOMIC DNA]</scope>
    <source>
        <strain evidence="4 5">Et7/4</strain>
    </source>
</reference>
<name>A0A0D8BY72_GEOKU</name>
<accession>A0A0D8BY72</accession>
<dbReference type="SUPFAM" id="SSF158791">
    <property type="entry name" value="MgtE N-terminal domain-like"/>
    <property type="match status" value="1"/>
</dbReference>
<comment type="caution">
    <text evidence="4">The sequence shown here is derived from an EMBL/GenBank/DDBJ whole genome shotgun (WGS) entry which is preliminary data.</text>
</comment>
<keyword evidence="2" id="KW-0472">Membrane</keyword>
<evidence type="ECO:0000256" key="2">
    <source>
        <dbReference type="SAM" id="Phobius"/>
    </source>
</evidence>
<dbReference type="RefSeq" id="WP_044731720.1">
    <property type="nucleotide sequence ID" value="NZ_JYBP01000003.1"/>
</dbReference>
<dbReference type="Gene3D" id="1.25.60.10">
    <property type="entry name" value="MgtE N-terminal domain-like"/>
    <property type="match status" value="1"/>
</dbReference>
<dbReference type="AlphaFoldDB" id="A0A0D8BY72"/>
<keyword evidence="1" id="KW-0175">Coiled coil</keyword>
<proteinExistence type="predicted"/>
<keyword evidence="2" id="KW-0812">Transmembrane</keyword>
<dbReference type="PATRIC" id="fig|1462.6.peg.2075"/>
<dbReference type="InterPro" id="IPR006668">
    <property type="entry name" value="Mg_transptr_MgtE_intracell_dom"/>
</dbReference>
<dbReference type="OrthoDB" id="1724615at2"/>
<evidence type="ECO:0000256" key="1">
    <source>
        <dbReference type="SAM" id="Coils"/>
    </source>
</evidence>
<keyword evidence="2" id="KW-1133">Transmembrane helix</keyword>
<protein>
    <submittedName>
        <fullName evidence="4">MgtE intracellular N domain protein</fullName>
    </submittedName>
</protein>
<evidence type="ECO:0000313" key="5">
    <source>
        <dbReference type="Proteomes" id="UP000032522"/>
    </source>
</evidence>
<dbReference type="EMBL" id="JYBP01000003">
    <property type="protein sequence ID" value="KJE29151.1"/>
    <property type="molecule type" value="Genomic_DNA"/>
</dbReference>
<organism evidence="4 5">
    <name type="scientific">Geobacillus kaustophilus</name>
    <dbReference type="NCBI Taxonomy" id="1462"/>
    <lineage>
        <taxon>Bacteria</taxon>
        <taxon>Bacillati</taxon>
        <taxon>Bacillota</taxon>
        <taxon>Bacilli</taxon>
        <taxon>Bacillales</taxon>
        <taxon>Anoxybacillaceae</taxon>
        <taxon>Geobacillus</taxon>
        <taxon>Geobacillus thermoleovorans group</taxon>
    </lineage>
</organism>
<evidence type="ECO:0000313" key="4">
    <source>
        <dbReference type="EMBL" id="KJE29151.1"/>
    </source>
</evidence>
<dbReference type="InterPro" id="IPR038076">
    <property type="entry name" value="MgtE_N_sf"/>
</dbReference>
<dbReference type="Pfam" id="PF03448">
    <property type="entry name" value="MgtE_N"/>
    <property type="match status" value="1"/>
</dbReference>
<feature type="domain" description="Magnesium transporter MgtE intracellular" evidence="3">
    <location>
        <begin position="132"/>
        <end position="194"/>
    </location>
</feature>
<sequence length="203" mass="22365">MAESKVEQEMQSSWWQWLLFVIVIPSAFAASFLLLILNVAGVDVAKAAKQWTIKAPFVSEWVDWSKREKALQKTIEAQQQTINQQKRTIADQQKQIKQLKNELAAKEKEIAQLSMPSGKTDAQAEPVDEPALTEEDVAGMYDAMSEKQAAAILGELPESEALRVLSRIDGDKAAAILEQMPAGRAAKLLASLSKRAMGKEAAE</sequence>
<feature type="coiled-coil region" evidence="1">
    <location>
        <begin position="68"/>
        <end position="116"/>
    </location>
</feature>
<gene>
    <name evidence="4" type="ORF">LG52_1845</name>
</gene>
<evidence type="ECO:0000259" key="3">
    <source>
        <dbReference type="Pfam" id="PF03448"/>
    </source>
</evidence>
<dbReference type="Proteomes" id="UP000032522">
    <property type="component" value="Unassembled WGS sequence"/>
</dbReference>